<dbReference type="EMBL" id="FJOG01000018">
    <property type="protein sequence ID" value="CZR61463.1"/>
    <property type="molecule type" value="Genomic_DNA"/>
</dbReference>
<keyword evidence="3" id="KW-1185">Reference proteome</keyword>
<feature type="region of interest" description="Disordered" evidence="1">
    <location>
        <begin position="1"/>
        <end position="80"/>
    </location>
</feature>
<accession>A0A1L7X8W0</accession>
<name>A0A1L7X8W0_9HELO</name>
<evidence type="ECO:0000313" key="2">
    <source>
        <dbReference type="EMBL" id="CZR61463.1"/>
    </source>
</evidence>
<dbReference type="AlphaFoldDB" id="A0A1L7X8W0"/>
<feature type="compositionally biased region" description="Basic and acidic residues" evidence="1">
    <location>
        <begin position="42"/>
        <end position="61"/>
    </location>
</feature>
<proteinExistence type="predicted"/>
<evidence type="ECO:0000313" key="3">
    <source>
        <dbReference type="Proteomes" id="UP000184330"/>
    </source>
</evidence>
<protein>
    <submittedName>
        <fullName evidence="2">Uncharacterized protein</fullName>
    </submittedName>
</protein>
<gene>
    <name evidence="2" type="ORF">PAC_11359</name>
</gene>
<dbReference type="Proteomes" id="UP000184330">
    <property type="component" value="Unassembled WGS sequence"/>
</dbReference>
<organism evidence="2 3">
    <name type="scientific">Phialocephala subalpina</name>
    <dbReference type="NCBI Taxonomy" id="576137"/>
    <lineage>
        <taxon>Eukaryota</taxon>
        <taxon>Fungi</taxon>
        <taxon>Dikarya</taxon>
        <taxon>Ascomycota</taxon>
        <taxon>Pezizomycotina</taxon>
        <taxon>Leotiomycetes</taxon>
        <taxon>Helotiales</taxon>
        <taxon>Mollisiaceae</taxon>
        <taxon>Phialocephala</taxon>
        <taxon>Phialocephala fortinii species complex</taxon>
    </lineage>
</organism>
<sequence>MDPSSSDLQIRNAQQNLEQGLKDEHATVVGAKSGDAVFQQWQKREEKRKAGEEVQEERKEEQDDDGTAPGLKSNETDTHD</sequence>
<reference evidence="2 3" key="1">
    <citation type="submission" date="2016-03" db="EMBL/GenBank/DDBJ databases">
        <authorList>
            <person name="Ploux O."/>
        </authorList>
    </citation>
    <scope>NUCLEOTIDE SEQUENCE [LARGE SCALE GENOMIC DNA]</scope>
    <source>
        <strain evidence="2 3">UAMH 11012</strain>
    </source>
</reference>
<feature type="compositionally biased region" description="Polar residues" evidence="1">
    <location>
        <begin position="1"/>
        <end position="18"/>
    </location>
</feature>
<evidence type="ECO:0000256" key="1">
    <source>
        <dbReference type="SAM" id="MobiDB-lite"/>
    </source>
</evidence>